<evidence type="ECO:0000313" key="4">
    <source>
        <dbReference type="Proteomes" id="UP000621266"/>
    </source>
</evidence>
<feature type="compositionally biased region" description="Polar residues" evidence="1">
    <location>
        <begin position="42"/>
        <end position="57"/>
    </location>
</feature>
<gene>
    <name evidence="3" type="ORF">GCU69_27155</name>
</gene>
<name>A0ABQ7FAG4_9ACTN</name>
<evidence type="ECO:0000256" key="1">
    <source>
        <dbReference type="SAM" id="MobiDB-lite"/>
    </source>
</evidence>
<feature type="compositionally biased region" description="Pro residues" evidence="1">
    <location>
        <begin position="61"/>
        <end position="72"/>
    </location>
</feature>
<feature type="region of interest" description="Disordered" evidence="1">
    <location>
        <begin position="108"/>
        <end position="185"/>
    </location>
</feature>
<feature type="region of interest" description="Disordered" evidence="1">
    <location>
        <begin position="1"/>
        <end position="86"/>
    </location>
</feature>
<protein>
    <recommendedName>
        <fullName evidence="2">DNA primase/polymerase bifunctional N-terminal domain-containing protein</fullName>
    </recommendedName>
</protein>
<dbReference type="Pfam" id="PF09250">
    <property type="entry name" value="Prim-Pol"/>
    <property type="match status" value="1"/>
</dbReference>
<keyword evidence="4" id="KW-1185">Reference proteome</keyword>
<organism evidence="3 4">
    <name type="scientific">Streptomyces lycii</name>
    <dbReference type="NCBI Taxonomy" id="2654337"/>
    <lineage>
        <taxon>Bacteria</taxon>
        <taxon>Bacillati</taxon>
        <taxon>Actinomycetota</taxon>
        <taxon>Actinomycetes</taxon>
        <taxon>Kitasatosporales</taxon>
        <taxon>Streptomycetaceae</taxon>
        <taxon>Streptomyces</taxon>
    </lineage>
</organism>
<dbReference type="EMBL" id="WHPN01000391">
    <property type="protein sequence ID" value="KAF4406059.1"/>
    <property type="molecule type" value="Genomic_DNA"/>
</dbReference>
<dbReference type="InterPro" id="IPR015330">
    <property type="entry name" value="DNA_primase/pol_bifunc_N"/>
</dbReference>
<feature type="compositionally biased region" description="Basic residues" evidence="1">
    <location>
        <begin position="111"/>
        <end position="120"/>
    </location>
</feature>
<feature type="domain" description="DNA primase/polymerase bifunctional N-terminal" evidence="2">
    <location>
        <begin position="88"/>
        <end position="320"/>
    </location>
</feature>
<comment type="caution">
    <text evidence="3">The sequence shown here is derived from an EMBL/GenBank/DDBJ whole genome shotgun (WGS) entry which is preliminary data.</text>
</comment>
<accession>A0ABQ7FAG4</accession>
<reference evidence="3 4" key="1">
    <citation type="submission" date="2019-10" db="EMBL/GenBank/DDBJ databases">
        <title>Streptomyces tenebrisbrunneis sp.nov., an endogenous actinomycete isolated from of Lycium ruthenicum.</title>
        <authorList>
            <person name="Ma L."/>
        </authorList>
    </citation>
    <scope>NUCLEOTIDE SEQUENCE [LARGE SCALE GENOMIC DNA]</scope>
    <source>
        <strain evidence="3 4">TRM 66187</strain>
    </source>
</reference>
<sequence length="423" mass="42691">MVPAFPTSGPHPSDPLPASQPGPLPASQPGSPPVPQSDPLRGSQSAPQPGAQSGSQSAPLSGPPLDPSPDPPSGSRGSGRHAAALRHALAAAARGLPVIPLTSAKLPAVRSPHRPPHPGHRTAEPGHPSAEPGQPSVEACPEPAGRQGIPAEPRGTTAEPQPPSGRASGPQPPCRGECGRAGHGIHDATTDPAAVRRLFAAAPWATGYGIACGRSPHHLIGLDLDVKHGEDSGAALARLCGEHGFALPPTVTVRTPSGGRHLWYTGPPDVPVPNSAGRLARGLDIRGTGGYLVGPGSYTTRGVYRLAPGPAHPSPAPRALVRLLTAPARTAGERTAGGRGSGLPPSAGPDSALLAFVRASRPGERNARLFWAACRAYETGRGPALADALITAAVTTGLTAREARAAVLSAAHRQAGPVSPPRP</sequence>
<proteinExistence type="predicted"/>
<evidence type="ECO:0000313" key="3">
    <source>
        <dbReference type="EMBL" id="KAF4406059.1"/>
    </source>
</evidence>
<feature type="compositionally biased region" description="Pro residues" evidence="1">
    <location>
        <begin position="12"/>
        <end position="36"/>
    </location>
</feature>
<evidence type="ECO:0000259" key="2">
    <source>
        <dbReference type="SMART" id="SM00943"/>
    </source>
</evidence>
<dbReference type="CDD" id="cd04859">
    <property type="entry name" value="Prim_Pol"/>
    <property type="match status" value="1"/>
</dbReference>
<dbReference type="SMART" id="SM00943">
    <property type="entry name" value="Prim-Pol"/>
    <property type="match status" value="1"/>
</dbReference>
<dbReference type="SUPFAM" id="SSF56747">
    <property type="entry name" value="Prim-pol domain"/>
    <property type="match status" value="1"/>
</dbReference>
<dbReference type="Proteomes" id="UP000621266">
    <property type="component" value="Unassembled WGS sequence"/>
</dbReference>